<organism evidence="1 2">
    <name type="scientific">Lutimaribacter pacificus</name>
    <dbReference type="NCBI Taxonomy" id="391948"/>
    <lineage>
        <taxon>Bacteria</taxon>
        <taxon>Pseudomonadati</taxon>
        <taxon>Pseudomonadota</taxon>
        <taxon>Alphaproteobacteria</taxon>
        <taxon>Rhodobacterales</taxon>
        <taxon>Roseobacteraceae</taxon>
        <taxon>Lutimaribacter</taxon>
    </lineage>
</organism>
<keyword evidence="1" id="KW-0413">Isomerase</keyword>
<dbReference type="RefSeq" id="WP_149788317.1">
    <property type="nucleotide sequence ID" value="NZ_FNIO01000004.1"/>
</dbReference>
<name>A0A1H0HT18_9RHOB</name>
<keyword evidence="2" id="KW-1185">Reference proteome</keyword>
<dbReference type="CDD" id="cd00580">
    <property type="entry name" value="CHMI"/>
    <property type="match status" value="1"/>
</dbReference>
<evidence type="ECO:0000313" key="1">
    <source>
        <dbReference type="EMBL" id="SHK31488.1"/>
    </source>
</evidence>
<proteinExistence type="predicted"/>
<accession>A0A1H0HT18</accession>
<sequence>MPHITVDYSANLEEAVDMAAFCDLLRRAATDTGVLPLAGVRVRAFAASHVSIADGDPKHGYIDISLRLRGGRDLETRKRATAQIFEAARDFLAPVMAGRPVALSFEMRDIDPDLSPKTGTIRDHLPDDLKG</sequence>
<dbReference type="PANTHER" id="PTHR37950:SF1">
    <property type="entry name" value="4-HYDROXYPHENYLACETATE CATABOLISM PROTEIN"/>
    <property type="match status" value="1"/>
</dbReference>
<dbReference type="InterPro" id="IPR004220">
    <property type="entry name" value="5-COMe_2-OHmuconate_Isoase"/>
</dbReference>
<reference evidence="1 2" key="1">
    <citation type="submission" date="2016-11" db="EMBL/GenBank/DDBJ databases">
        <authorList>
            <person name="Varghese N."/>
            <person name="Submissions S."/>
        </authorList>
    </citation>
    <scope>NUCLEOTIDE SEQUENCE [LARGE SCALE GENOMIC DNA]</scope>
    <source>
        <strain evidence="1 2">DSM 29620</strain>
    </source>
</reference>
<dbReference type="Gene3D" id="3.30.429.10">
    <property type="entry name" value="Macrophage Migration Inhibitory Factor"/>
    <property type="match status" value="1"/>
</dbReference>
<gene>
    <name evidence="1" type="ORF">SAMN05444142_104297</name>
</gene>
<dbReference type="AlphaFoldDB" id="A0A1H0HT18"/>
<dbReference type="SUPFAM" id="SSF55331">
    <property type="entry name" value="Tautomerase/MIF"/>
    <property type="match status" value="1"/>
</dbReference>
<evidence type="ECO:0000313" key="2">
    <source>
        <dbReference type="Proteomes" id="UP000324252"/>
    </source>
</evidence>
<dbReference type="Proteomes" id="UP000324252">
    <property type="component" value="Unassembled WGS sequence"/>
</dbReference>
<dbReference type="Pfam" id="PF02962">
    <property type="entry name" value="CHMI"/>
    <property type="match status" value="1"/>
</dbReference>
<dbReference type="OrthoDB" id="9814215at2"/>
<dbReference type="EMBL" id="FQZZ01000004">
    <property type="protein sequence ID" value="SHK31488.1"/>
    <property type="molecule type" value="Genomic_DNA"/>
</dbReference>
<dbReference type="PANTHER" id="PTHR37950">
    <property type="entry name" value="4-HYDROXYPHENYLACETATE CATABOLISM PROTEIN"/>
    <property type="match status" value="1"/>
</dbReference>
<protein>
    <submittedName>
        <fullName evidence="1">5-carboxymethyl-2-hydroxymuconate isomerase</fullName>
    </submittedName>
</protein>
<dbReference type="InterPro" id="IPR014347">
    <property type="entry name" value="Tautomerase/MIF_sf"/>
</dbReference>
<dbReference type="GO" id="GO:0008704">
    <property type="term" value="F:5-carboxymethyl-2-hydroxymuconate delta-isomerase activity"/>
    <property type="evidence" value="ECO:0007669"/>
    <property type="project" value="InterPro"/>
</dbReference>